<dbReference type="InterPro" id="IPR037119">
    <property type="entry name" value="Haem_oxidase_HugZ-like_sf"/>
</dbReference>
<proteinExistence type="predicted"/>
<comment type="caution">
    <text evidence="1">The sequence shown here is derived from an EMBL/GenBank/DDBJ whole genome shotgun (WGS) entry which is preliminary data.</text>
</comment>
<evidence type="ECO:0000313" key="1">
    <source>
        <dbReference type="EMBL" id="KAG8369539.1"/>
    </source>
</evidence>
<keyword evidence="2" id="KW-1185">Reference proteome</keyword>
<protein>
    <submittedName>
        <fullName evidence="1">Uncharacterized protein</fullName>
    </submittedName>
</protein>
<name>A0AAV6WFM3_9LAMI</name>
<dbReference type="Gene3D" id="3.20.180.10">
    <property type="entry name" value="PNP-oxidase-like"/>
    <property type="match status" value="1"/>
</dbReference>
<organism evidence="1 2">
    <name type="scientific">Buddleja alternifolia</name>
    <dbReference type="NCBI Taxonomy" id="168488"/>
    <lineage>
        <taxon>Eukaryota</taxon>
        <taxon>Viridiplantae</taxon>
        <taxon>Streptophyta</taxon>
        <taxon>Embryophyta</taxon>
        <taxon>Tracheophyta</taxon>
        <taxon>Spermatophyta</taxon>
        <taxon>Magnoliopsida</taxon>
        <taxon>eudicotyledons</taxon>
        <taxon>Gunneridae</taxon>
        <taxon>Pentapetalae</taxon>
        <taxon>asterids</taxon>
        <taxon>lamiids</taxon>
        <taxon>Lamiales</taxon>
        <taxon>Scrophulariaceae</taxon>
        <taxon>Buddlejeae</taxon>
        <taxon>Buddleja</taxon>
    </lineage>
</organism>
<dbReference type="EMBL" id="WHWC01000014">
    <property type="protein sequence ID" value="KAG8369539.1"/>
    <property type="molecule type" value="Genomic_DNA"/>
</dbReference>
<dbReference type="SUPFAM" id="SSF50475">
    <property type="entry name" value="FMN-binding split barrel"/>
    <property type="match status" value="1"/>
</dbReference>
<dbReference type="PANTHER" id="PTHR13343">
    <property type="entry name" value="CREG1 PROTEIN"/>
    <property type="match status" value="1"/>
</dbReference>
<gene>
    <name evidence="1" type="ORF">BUALT_Bualt14G0024000</name>
</gene>
<accession>A0AAV6WFM3</accession>
<dbReference type="PANTHER" id="PTHR13343:SF18">
    <property type="entry name" value="PENTATRICOPEPTIDE REPEAT (PPR) SUPERFAMILY PROTEIN"/>
    <property type="match status" value="1"/>
</dbReference>
<reference evidence="1" key="1">
    <citation type="submission" date="2019-10" db="EMBL/GenBank/DDBJ databases">
        <authorList>
            <person name="Zhang R."/>
            <person name="Pan Y."/>
            <person name="Wang J."/>
            <person name="Ma R."/>
            <person name="Yu S."/>
        </authorList>
    </citation>
    <scope>NUCLEOTIDE SEQUENCE</scope>
    <source>
        <strain evidence="1">LA-IB0</strain>
        <tissue evidence="1">Leaf</tissue>
    </source>
</reference>
<sequence length="515" mass="58004">MQSCKTPELFMRSTQTVVQALSTAFDVMLNPLVAQHHMCSPAVGLNHQLSFNEFLNIQGLGGRGKGNNRLHSASIDDEVVLMLSLRSENPFFGTTPFSWVPGGHDTCVSQVSVAADYSDSVPDSSSYVTHNGYHPLEELKDCRRVRDTMPTSAEIARTAVEANKRALLMFPGTVHCEPHEQISWSEFQYVIDDFGDIFFEIYDGQNILQDQGASNPVNFTILILGNEYGNTLLLICKLRSPQNCFDDIYFADEYFQVEDSGMTDIVDWGMPNNSTWIHPVYFAKCLTKVLDVEHAKFMDHPSNGVALWGFLKPTFLDEEFYLRQLFNDEDSDGYTSDSQVDVTKLPALFCLLVTLKKDFSDGDTVIFGSREDGHHSRSTIYRLEITKIELYSVYGIQALVGVQDFQYAEPDVLVHSIQSILERFGERGTRSNLALKALCKKKGLNVEGANLIGVDSLGMDVRVSSGTEVRTHRFSFKIRATSECAADKQIRQLLFPRSRRKKLRTVDRGRDIESF</sequence>
<dbReference type="Proteomes" id="UP000826271">
    <property type="component" value="Unassembled WGS sequence"/>
</dbReference>
<dbReference type="AlphaFoldDB" id="A0AAV6WFM3"/>
<evidence type="ECO:0000313" key="2">
    <source>
        <dbReference type="Proteomes" id="UP000826271"/>
    </source>
</evidence>